<dbReference type="CDD" id="cd06445">
    <property type="entry name" value="ATase"/>
    <property type="match status" value="1"/>
</dbReference>
<evidence type="ECO:0000313" key="12">
    <source>
        <dbReference type="EMBL" id="WNQ10964.1"/>
    </source>
</evidence>
<gene>
    <name evidence="12" type="ORF">MJA45_25665</name>
</gene>
<dbReference type="GO" id="GO:0003908">
    <property type="term" value="F:methylated-DNA-[protein]-cysteine S-methyltransferase activity"/>
    <property type="evidence" value="ECO:0007669"/>
    <property type="project" value="UniProtKB-UniRule"/>
</dbReference>
<dbReference type="EC" id="2.1.1.63" evidence="9"/>
<comment type="similarity">
    <text evidence="2 9">Belongs to the MGMT family.</text>
</comment>
<organism evidence="12 13">
    <name type="scientific">Paenibacillus aurantius</name>
    <dbReference type="NCBI Taxonomy" id="2918900"/>
    <lineage>
        <taxon>Bacteria</taxon>
        <taxon>Bacillati</taxon>
        <taxon>Bacillota</taxon>
        <taxon>Bacilli</taxon>
        <taxon>Bacillales</taxon>
        <taxon>Paenibacillaceae</taxon>
        <taxon>Paenibacillus</taxon>
    </lineage>
</organism>
<name>A0AA96RHC3_9BACL</name>
<comment type="catalytic activity">
    <reaction evidence="1 9">
        <text>a 4-O-methyl-thymidine in DNA + L-cysteinyl-[protein] = a thymidine in DNA + S-methyl-L-cysteinyl-[protein]</text>
        <dbReference type="Rhea" id="RHEA:53428"/>
        <dbReference type="Rhea" id="RHEA-COMP:10131"/>
        <dbReference type="Rhea" id="RHEA-COMP:10132"/>
        <dbReference type="Rhea" id="RHEA-COMP:13555"/>
        <dbReference type="Rhea" id="RHEA-COMP:13556"/>
        <dbReference type="ChEBI" id="CHEBI:29950"/>
        <dbReference type="ChEBI" id="CHEBI:82612"/>
        <dbReference type="ChEBI" id="CHEBI:137386"/>
        <dbReference type="ChEBI" id="CHEBI:137387"/>
        <dbReference type="EC" id="2.1.1.63"/>
    </reaction>
</comment>
<evidence type="ECO:0000259" key="10">
    <source>
        <dbReference type="Pfam" id="PF01035"/>
    </source>
</evidence>
<dbReference type="SUPFAM" id="SSF46767">
    <property type="entry name" value="Methylated DNA-protein cysteine methyltransferase, C-terminal domain"/>
    <property type="match status" value="1"/>
</dbReference>
<keyword evidence="4 9" id="KW-0489">Methyltransferase</keyword>
<dbReference type="GO" id="GO:0032259">
    <property type="term" value="P:methylation"/>
    <property type="evidence" value="ECO:0007669"/>
    <property type="project" value="UniProtKB-KW"/>
</dbReference>
<dbReference type="GO" id="GO:0006307">
    <property type="term" value="P:DNA alkylation repair"/>
    <property type="evidence" value="ECO:0007669"/>
    <property type="project" value="UniProtKB-UniRule"/>
</dbReference>
<dbReference type="NCBIfam" id="TIGR00589">
    <property type="entry name" value="ogt"/>
    <property type="match status" value="1"/>
</dbReference>
<comment type="subcellular location">
    <subcellularLocation>
        <location evidence="9">Cytoplasm</location>
    </subcellularLocation>
</comment>
<keyword evidence="13" id="KW-1185">Reference proteome</keyword>
<dbReference type="InterPro" id="IPR036388">
    <property type="entry name" value="WH-like_DNA-bd_sf"/>
</dbReference>
<evidence type="ECO:0000256" key="6">
    <source>
        <dbReference type="ARBA" id="ARBA00022763"/>
    </source>
</evidence>
<evidence type="ECO:0000256" key="4">
    <source>
        <dbReference type="ARBA" id="ARBA00022603"/>
    </source>
</evidence>
<reference evidence="12 13" key="1">
    <citation type="submission" date="2022-02" db="EMBL/GenBank/DDBJ databases">
        <title>Paenibacillus sp. MBLB1776 Whole Genome Shotgun Sequencing.</title>
        <authorList>
            <person name="Hwang C.Y."/>
            <person name="Cho E.-S."/>
            <person name="Seo M.-J."/>
        </authorList>
    </citation>
    <scope>NUCLEOTIDE SEQUENCE [LARGE SCALE GENOMIC DNA]</scope>
    <source>
        <strain evidence="12 13">MBLB1776</strain>
    </source>
</reference>
<proteinExistence type="inferred from homology"/>
<dbReference type="InterPro" id="IPR001497">
    <property type="entry name" value="MethylDNA_cys_MeTrfase_AS"/>
</dbReference>
<evidence type="ECO:0000256" key="7">
    <source>
        <dbReference type="ARBA" id="ARBA00023204"/>
    </source>
</evidence>
<comment type="miscellaneous">
    <text evidence="9">This enzyme catalyzes only one turnover and therefore is not strictly catalytic. According to one definition, an enzyme is a biocatalyst that acts repeatedly and over many reaction cycles.</text>
</comment>
<dbReference type="AlphaFoldDB" id="A0AA96RHC3"/>
<dbReference type="Gene3D" id="3.30.160.70">
    <property type="entry name" value="Methylated DNA-protein cysteine methyltransferase domain"/>
    <property type="match status" value="1"/>
</dbReference>
<dbReference type="KEGG" id="paun:MJA45_25665"/>
<dbReference type="InterPro" id="IPR023546">
    <property type="entry name" value="MGMT"/>
</dbReference>
<dbReference type="InterPro" id="IPR036631">
    <property type="entry name" value="MGMT_N_sf"/>
</dbReference>
<sequence length="187" mass="20673">MTQPTAIPIYWSAFSPRLFGKRPLYVAATEKGICRITWPDETFEALQDWVTGKMPGARLEEAPEELRSRLLPIEEYLEGSRRELPVPLDLRGTPFQLAVWEALRQIPYGETRSYSDIAAAVGRPAAVRAVGTANGANPVPLLVPCHRVIGKSGSLTGFRGGLQAKELLLGLEGVHDYKRTGHARYSF</sequence>
<dbReference type="PANTHER" id="PTHR10815">
    <property type="entry name" value="METHYLATED-DNA--PROTEIN-CYSTEINE METHYLTRANSFERASE"/>
    <property type="match status" value="1"/>
</dbReference>
<dbReference type="PANTHER" id="PTHR10815:SF12">
    <property type="entry name" value="METHYLATED-DNA--PROTEIN-CYSTEINE METHYLTRANSFERASE, INDUCIBLE"/>
    <property type="match status" value="1"/>
</dbReference>
<evidence type="ECO:0000259" key="11">
    <source>
        <dbReference type="Pfam" id="PF02870"/>
    </source>
</evidence>
<keyword evidence="6 9" id="KW-0227">DNA damage</keyword>
<accession>A0AA96RHC3</accession>
<evidence type="ECO:0000256" key="8">
    <source>
        <dbReference type="ARBA" id="ARBA00049348"/>
    </source>
</evidence>
<dbReference type="EMBL" id="CP130318">
    <property type="protein sequence ID" value="WNQ10964.1"/>
    <property type="molecule type" value="Genomic_DNA"/>
</dbReference>
<dbReference type="HAMAP" id="MF_00772">
    <property type="entry name" value="OGT"/>
    <property type="match status" value="1"/>
</dbReference>
<feature type="domain" description="Methylated-DNA-[protein]-cysteine S-methyltransferase DNA binding" evidence="10">
    <location>
        <begin position="94"/>
        <end position="174"/>
    </location>
</feature>
<evidence type="ECO:0000256" key="9">
    <source>
        <dbReference type="HAMAP-Rule" id="MF_00772"/>
    </source>
</evidence>
<dbReference type="PROSITE" id="PS00374">
    <property type="entry name" value="MGMT"/>
    <property type="match status" value="1"/>
</dbReference>
<dbReference type="RefSeq" id="WP_315604740.1">
    <property type="nucleotide sequence ID" value="NZ_CP130318.1"/>
</dbReference>
<dbReference type="InterPro" id="IPR036217">
    <property type="entry name" value="MethylDNA_cys_MeTrfase_DNAb"/>
</dbReference>
<dbReference type="FunFam" id="1.10.10.10:FF:000214">
    <property type="entry name" value="Methylated-DNA--protein-cysteine methyltransferase"/>
    <property type="match status" value="1"/>
</dbReference>
<dbReference type="Pfam" id="PF01035">
    <property type="entry name" value="DNA_binding_1"/>
    <property type="match status" value="1"/>
</dbReference>
<feature type="active site" description="Nucleophile; methyl group acceptor" evidence="9">
    <location>
        <position position="145"/>
    </location>
</feature>
<dbReference type="InterPro" id="IPR014048">
    <property type="entry name" value="MethylDNA_cys_MeTrfase_DNA-bd"/>
</dbReference>
<comment type="function">
    <text evidence="9">Involved in the cellular defense against the biological effects of O6-methylguanine (O6-MeG) and O4-methylthymine (O4-MeT) in DNA. Repairs the methylated nucleobase in DNA by stoichiometrically transferring the methyl group to a cysteine residue in the enzyme. This is a suicide reaction: the enzyme is irreversibly inactivated.</text>
</comment>
<evidence type="ECO:0000256" key="2">
    <source>
        <dbReference type="ARBA" id="ARBA00008711"/>
    </source>
</evidence>
<dbReference type="SUPFAM" id="SSF53155">
    <property type="entry name" value="Methylated DNA-protein cysteine methyltransferase domain"/>
    <property type="match status" value="1"/>
</dbReference>
<feature type="domain" description="Methylguanine DNA methyltransferase ribonuclease-like" evidence="11">
    <location>
        <begin position="23"/>
        <end position="90"/>
    </location>
</feature>
<evidence type="ECO:0000256" key="3">
    <source>
        <dbReference type="ARBA" id="ARBA00022490"/>
    </source>
</evidence>
<keyword evidence="5 9" id="KW-0808">Transferase</keyword>
<keyword evidence="3 9" id="KW-0963">Cytoplasm</keyword>
<keyword evidence="7 9" id="KW-0234">DNA repair</keyword>
<comment type="catalytic activity">
    <reaction evidence="8 9">
        <text>a 6-O-methyl-2'-deoxyguanosine in DNA + L-cysteinyl-[protein] = S-methyl-L-cysteinyl-[protein] + a 2'-deoxyguanosine in DNA</text>
        <dbReference type="Rhea" id="RHEA:24000"/>
        <dbReference type="Rhea" id="RHEA-COMP:10131"/>
        <dbReference type="Rhea" id="RHEA-COMP:10132"/>
        <dbReference type="Rhea" id="RHEA-COMP:11367"/>
        <dbReference type="Rhea" id="RHEA-COMP:11368"/>
        <dbReference type="ChEBI" id="CHEBI:29950"/>
        <dbReference type="ChEBI" id="CHEBI:82612"/>
        <dbReference type="ChEBI" id="CHEBI:85445"/>
        <dbReference type="ChEBI" id="CHEBI:85448"/>
        <dbReference type="EC" id="2.1.1.63"/>
    </reaction>
</comment>
<evidence type="ECO:0000313" key="13">
    <source>
        <dbReference type="Proteomes" id="UP001305702"/>
    </source>
</evidence>
<dbReference type="GO" id="GO:0005737">
    <property type="term" value="C:cytoplasm"/>
    <property type="evidence" value="ECO:0007669"/>
    <property type="project" value="UniProtKB-SubCell"/>
</dbReference>
<dbReference type="Pfam" id="PF02870">
    <property type="entry name" value="Methyltransf_1N"/>
    <property type="match status" value="1"/>
</dbReference>
<dbReference type="Proteomes" id="UP001305702">
    <property type="component" value="Chromosome"/>
</dbReference>
<evidence type="ECO:0000256" key="5">
    <source>
        <dbReference type="ARBA" id="ARBA00022679"/>
    </source>
</evidence>
<dbReference type="InterPro" id="IPR008332">
    <property type="entry name" value="MethylG_MeTrfase_N"/>
</dbReference>
<evidence type="ECO:0000256" key="1">
    <source>
        <dbReference type="ARBA" id="ARBA00001286"/>
    </source>
</evidence>
<protein>
    <recommendedName>
        <fullName evidence="9">Methylated-DNA--protein-cysteine methyltransferase</fullName>
        <ecNumber evidence="9">2.1.1.63</ecNumber>
    </recommendedName>
    <alternativeName>
        <fullName evidence="9">6-O-methylguanine-DNA methyltransferase</fullName>
        <shortName evidence="9">MGMT</shortName>
    </alternativeName>
    <alternativeName>
        <fullName evidence="9">O-6-methylguanine-DNA-alkyltransferase</fullName>
    </alternativeName>
</protein>
<dbReference type="Gene3D" id="1.10.10.10">
    <property type="entry name" value="Winged helix-like DNA-binding domain superfamily/Winged helix DNA-binding domain"/>
    <property type="match status" value="1"/>
</dbReference>